<organism evidence="3 4">
    <name type="scientific">Coptis chinensis</name>
    <dbReference type="NCBI Taxonomy" id="261450"/>
    <lineage>
        <taxon>Eukaryota</taxon>
        <taxon>Viridiplantae</taxon>
        <taxon>Streptophyta</taxon>
        <taxon>Embryophyta</taxon>
        <taxon>Tracheophyta</taxon>
        <taxon>Spermatophyta</taxon>
        <taxon>Magnoliopsida</taxon>
        <taxon>Ranunculales</taxon>
        <taxon>Ranunculaceae</taxon>
        <taxon>Coptidoideae</taxon>
        <taxon>Coptis</taxon>
    </lineage>
</organism>
<dbReference type="Gene3D" id="1.10.1520.10">
    <property type="entry name" value="Ribonuclease III domain"/>
    <property type="match status" value="1"/>
</dbReference>
<comment type="caution">
    <text evidence="3">The sequence shown here is derived from an EMBL/GenBank/DDBJ whole genome shotgun (WGS) entry which is preliminary data.</text>
</comment>
<dbReference type="Proteomes" id="UP000631114">
    <property type="component" value="Unassembled WGS sequence"/>
</dbReference>
<dbReference type="GO" id="GO:0003723">
    <property type="term" value="F:RNA binding"/>
    <property type="evidence" value="ECO:0007669"/>
    <property type="project" value="InterPro"/>
</dbReference>
<keyword evidence="1" id="KW-0378">Hydrolase</keyword>
<dbReference type="InterPro" id="IPR009019">
    <property type="entry name" value="KH_sf_prok-type"/>
</dbReference>
<proteinExistence type="predicted"/>
<evidence type="ECO:0000256" key="1">
    <source>
        <dbReference type="ARBA" id="ARBA00022801"/>
    </source>
</evidence>
<dbReference type="InterPro" id="IPR015946">
    <property type="entry name" value="KH_dom-like_a/b"/>
</dbReference>
<dbReference type="PANTHER" id="PTHR14950">
    <property type="entry name" value="DICER-RELATED"/>
    <property type="match status" value="1"/>
</dbReference>
<dbReference type="Gene3D" id="3.30.300.20">
    <property type="match status" value="1"/>
</dbReference>
<dbReference type="GO" id="GO:0005737">
    <property type="term" value="C:cytoplasm"/>
    <property type="evidence" value="ECO:0007669"/>
    <property type="project" value="TreeGrafter"/>
</dbReference>
<keyword evidence="4" id="KW-1185">Reference proteome</keyword>
<dbReference type="InterPro" id="IPR000999">
    <property type="entry name" value="RNase_III_dom"/>
</dbReference>
<dbReference type="OrthoDB" id="1939212at2759"/>
<dbReference type="PROSITE" id="PS50142">
    <property type="entry name" value="RNASE_3_2"/>
    <property type="match status" value="1"/>
</dbReference>
<reference evidence="3 4" key="1">
    <citation type="submission" date="2020-10" db="EMBL/GenBank/DDBJ databases">
        <title>The Coptis chinensis genome and diversification of protoberbering-type alkaloids.</title>
        <authorList>
            <person name="Wang B."/>
            <person name="Shu S."/>
            <person name="Song C."/>
            <person name="Liu Y."/>
        </authorList>
    </citation>
    <scope>NUCLEOTIDE SEQUENCE [LARGE SCALE GENOMIC DNA]</scope>
    <source>
        <strain evidence="3">HL-2020</strain>
        <tissue evidence="3">Leaf</tissue>
    </source>
</reference>
<dbReference type="SUPFAM" id="SSF54814">
    <property type="entry name" value="Prokaryotic type KH domain (KH-domain type II)"/>
    <property type="match status" value="1"/>
</dbReference>
<feature type="domain" description="RNase III" evidence="2">
    <location>
        <begin position="142"/>
        <end position="259"/>
    </location>
</feature>
<evidence type="ECO:0000313" key="3">
    <source>
        <dbReference type="EMBL" id="KAF9618630.1"/>
    </source>
</evidence>
<dbReference type="EMBL" id="JADFTS010000002">
    <property type="protein sequence ID" value="KAF9618630.1"/>
    <property type="molecule type" value="Genomic_DNA"/>
</dbReference>
<accession>A0A835IIQ8</accession>
<evidence type="ECO:0000259" key="2">
    <source>
        <dbReference type="PROSITE" id="PS50142"/>
    </source>
</evidence>
<dbReference type="GO" id="GO:0005634">
    <property type="term" value="C:nucleus"/>
    <property type="evidence" value="ECO:0007669"/>
    <property type="project" value="TreeGrafter"/>
</dbReference>
<sequence>MYVKNPFFKTHVATSRHNFTLMKQQALGGTPVTTHVPYILNSGPMAAVVDQRGRGVSYCKNLLSPRFENPEDQEAESEDALDKTYYVFLPPRSYVLFILFRVHLFEVLSRLPSIMRRVESMLLNVQLKDMINYPLPAFKILEALTAASCQETFCYERAELLGDAYLKWVGKNRRTPPHELDWNSEFPVTNDRSLSVAVLDHLITRYRSLRITRSTSGRLTDLRAGCRWFNSFGLGDCKAPKVLGDILNPFFGAIFLGGSYICLLSGGYFNRFYNQWLLPNTSDASKEGASRTMPTAEGLEYKATRNGNLARVEVYIDGLRLGVLKTHKSEKGRRIRELTSVVQKRFKFPKNSVELYAEKVNNKGLCACSS</sequence>
<gene>
    <name evidence="3" type="ORF">IFM89_002325</name>
</gene>
<dbReference type="SUPFAM" id="SSF69065">
    <property type="entry name" value="RNase III domain-like"/>
    <property type="match status" value="1"/>
</dbReference>
<dbReference type="GO" id="GO:0030422">
    <property type="term" value="P:siRNA processing"/>
    <property type="evidence" value="ECO:0007669"/>
    <property type="project" value="TreeGrafter"/>
</dbReference>
<protein>
    <recommendedName>
        <fullName evidence="2">RNase III domain-containing protein</fullName>
    </recommendedName>
</protein>
<dbReference type="PANTHER" id="PTHR14950:SF37">
    <property type="entry name" value="ENDORIBONUCLEASE DICER"/>
    <property type="match status" value="1"/>
</dbReference>
<name>A0A835IIQ8_9MAGN</name>
<dbReference type="GO" id="GO:0004525">
    <property type="term" value="F:ribonuclease III activity"/>
    <property type="evidence" value="ECO:0007669"/>
    <property type="project" value="InterPro"/>
</dbReference>
<evidence type="ECO:0000313" key="4">
    <source>
        <dbReference type="Proteomes" id="UP000631114"/>
    </source>
</evidence>
<dbReference type="InterPro" id="IPR036389">
    <property type="entry name" value="RNase_III_sf"/>
</dbReference>
<dbReference type="CDD" id="cd00593">
    <property type="entry name" value="RIBOc"/>
    <property type="match status" value="1"/>
</dbReference>
<dbReference type="AlphaFoldDB" id="A0A835IIQ8"/>